<dbReference type="EMBL" id="AYKH01000034">
    <property type="protein sequence ID" value="ROO25316.1"/>
    <property type="molecule type" value="Genomic_DNA"/>
</dbReference>
<feature type="compositionally biased region" description="Low complexity" evidence="1">
    <location>
        <begin position="174"/>
        <end position="184"/>
    </location>
</feature>
<evidence type="ECO:0000313" key="2">
    <source>
        <dbReference type="EMBL" id="ROO25316.1"/>
    </source>
</evidence>
<proteinExistence type="predicted"/>
<dbReference type="Proteomes" id="UP000283993">
    <property type="component" value="Unassembled WGS sequence"/>
</dbReference>
<gene>
    <name evidence="2" type="ORF">SAOR_12210</name>
</gene>
<sequence>MGKSLQDQLLAKGVARPKQAKKARREKAARDKAARQQGAAADAPDTAREIAAAEAAKRERDRALNAEQKRRREARERDASVAQLIEGHAVAAQGDADDAVQYNYHIGDAIRRIAVSDRQRRDLAAGRLGIVRHGGRAVLVPREAAERIAALMPEVVWRARPEDDPAPDPDDPYADYPVPDDLMW</sequence>
<feature type="compositionally biased region" description="Low complexity" evidence="1">
    <location>
        <begin position="35"/>
        <end position="54"/>
    </location>
</feature>
<comment type="caution">
    <text evidence="2">The sequence shown here is derived from an EMBL/GenBank/DDBJ whole genome shotgun (WGS) entry which is preliminary data.</text>
</comment>
<feature type="compositionally biased region" description="Acidic residues" evidence="1">
    <location>
        <begin position="164"/>
        <end position="173"/>
    </location>
</feature>
<name>A0A423PIK3_9GAMM</name>
<feature type="region of interest" description="Disordered" evidence="1">
    <location>
        <begin position="1"/>
        <end position="79"/>
    </location>
</feature>
<evidence type="ECO:0000313" key="3">
    <source>
        <dbReference type="Proteomes" id="UP000283993"/>
    </source>
</evidence>
<dbReference type="Pfam" id="PF09831">
    <property type="entry name" value="DUF2058"/>
    <property type="match status" value="1"/>
</dbReference>
<feature type="compositionally biased region" description="Basic and acidic residues" evidence="1">
    <location>
        <begin position="55"/>
        <end position="79"/>
    </location>
</feature>
<keyword evidence="3" id="KW-1185">Reference proteome</keyword>
<organism evidence="2 3">
    <name type="scientific">Salinisphaera orenii MK-B5</name>
    <dbReference type="NCBI Taxonomy" id="856730"/>
    <lineage>
        <taxon>Bacteria</taxon>
        <taxon>Pseudomonadati</taxon>
        <taxon>Pseudomonadota</taxon>
        <taxon>Gammaproteobacteria</taxon>
        <taxon>Salinisphaerales</taxon>
        <taxon>Salinisphaeraceae</taxon>
        <taxon>Salinisphaera</taxon>
    </lineage>
</organism>
<dbReference type="AlphaFoldDB" id="A0A423PIK3"/>
<dbReference type="InterPro" id="IPR018636">
    <property type="entry name" value="DUF2058"/>
</dbReference>
<evidence type="ECO:0000256" key="1">
    <source>
        <dbReference type="SAM" id="MobiDB-lite"/>
    </source>
</evidence>
<feature type="region of interest" description="Disordered" evidence="1">
    <location>
        <begin position="158"/>
        <end position="184"/>
    </location>
</feature>
<protein>
    <submittedName>
        <fullName evidence="2">Nucleoprotein/polynucleotide-associated enzyme</fullName>
    </submittedName>
</protein>
<reference evidence="2 3" key="1">
    <citation type="submission" date="2013-10" db="EMBL/GenBank/DDBJ databases">
        <title>Salinisphaera orenii MK-B5 Genome Sequencing.</title>
        <authorList>
            <person name="Lai Q."/>
            <person name="Li C."/>
            <person name="Shao Z."/>
        </authorList>
    </citation>
    <scope>NUCLEOTIDE SEQUENCE [LARGE SCALE GENOMIC DNA]</scope>
    <source>
        <strain evidence="2 3">MK-B5</strain>
    </source>
</reference>
<dbReference type="RefSeq" id="WP_185015671.1">
    <property type="nucleotide sequence ID" value="NZ_AYKH01000034.1"/>
</dbReference>
<accession>A0A423PIK3</accession>